<dbReference type="AlphaFoldDB" id="A0A365XZC6"/>
<dbReference type="OrthoDB" id="9803982at2"/>
<dbReference type="EMBL" id="QFFJ01000001">
    <property type="protein sequence ID" value="RBL91600.1"/>
    <property type="molecule type" value="Genomic_DNA"/>
</dbReference>
<feature type="repeat" description="TPR" evidence="3">
    <location>
        <begin position="257"/>
        <end position="290"/>
    </location>
</feature>
<evidence type="ECO:0000313" key="5">
    <source>
        <dbReference type="Proteomes" id="UP000253410"/>
    </source>
</evidence>
<dbReference type="PROSITE" id="PS51257">
    <property type="entry name" value="PROKAR_LIPOPROTEIN"/>
    <property type="match status" value="1"/>
</dbReference>
<sequence>MKYLPILAAMAAAMACNNNPQQHHQLTAADSVLYSDIIRPVTDSIQQYPGNDALYYRRALLLFNTNPSLAQADFEKAASLKPDQPDYWAGAGEAALLENRYDKAELLFNKALAHAPAYTYLQYKLATAMIENKRISQADSLANVLASTTDGKDKAFYLKARLAEDRHDTTAAIEHLKSAIAAAGPNAEFEAVMELADLLRARKTPEAIRYYDQAWHQDSLNAAPLYDIAQVQEEIMSNTEAALATYRKCIVADPGFEAAYLAIGKIHSDRKQWKEALNFYSMAAKVAPTDALAYYHRGICHEQLGNKQEAAVDYAKASSFKKDFTEAKDALQRVNTKK</sequence>
<keyword evidence="2 3" id="KW-0802">TPR repeat</keyword>
<dbReference type="Gene3D" id="1.25.40.10">
    <property type="entry name" value="Tetratricopeptide repeat domain"/>
    <property type="match status" value="3"/>
</dbReference>
<accession>A0A365XZC6</accession>
<organism evidence="4 5">
    <name type="scientific">Chitinophaga flava</name>
    <dbReference type="NCBI Taxonomy" id="2259036"/>
    <lineage>
        <taxon>Bacteria</taxon>
        <taxon>Pseudomonadati</taxon>
        <taxon>Bacteroidota</taxon>
        <taxon>Chitinophagia</taxon>
        <taxon>Chitinophagales</taxon>
        <taxon>Chitinophagaceae</taxon>
        <taxon>Chitinophaga</taxon>
    </lineage>
</organism>
<keyword evidence="5" id="KW-1185">Reference proteome</keyword>
<dbReference type="SMART" id="SM00028">
    <property type="entry name" value="TPR"/>
    <property type="match status" value="6"/>
</dbReference>
<dbReference type="InterPro" id="IPR050498">
    <property type="entry name" value="Ycf3"/>
</dbReference>
<dbReference type="PROSITE" id="PS50005">
    <property type="entry name" value="TPR"/>
    <property type="match status" value="2"/>
</dbReference>
<dbReference type="Proteomes" id="UP000253410">
    <property type="component" value="Unassembled WGS sequence"/>
</dbReference>
<dbReference type="Pfam" id="PF14559">
    <property type="entry name" value="TPR_19"/>
    <property type="match status" value="1"/>
</dbReference>
<gene>
    <name evidence="4" type="ORF">DF182_03005</name>
</gene>
<evidence type="ECO:0000313" key="4">
    <source>
        <dbReference type="EMBL" id="RBL91600.1"/>
    </source>
</evidence>
<dbReference type="InterPro" id="IPR019734">
    <property type="entry name" value="TPR_rpt"/>
</dbReference>
<evidence type="ECO:0000256" key="3">
    <source>
        <dbReference type="PROSITE-ProRule" id="PRU00339"/>
    </source>
</evidence>
<dbReference type="SUPFAM" id="SSF48452">
    <property type="entry name" value="TPR-like"/>
    <property type="match status" value="2"/>
</dbReference>
<proteinExistence type="predicted"/>
<dbReference type="InterPro" id="IPR011990">
    <property type="entry name" value="TPR-like_helical_dom_sf"/>
</dbReference>
<dbReference type="Pfam" id="PF13432">
    <property type="entry name" value="TPR_16"/>
    <property type="match status" value="2"/>
</dbReference>
<dbReference type="RefSeq" id="WP_113614198.1">
    <property type="nucleotide sequence ID" value="NZ_QFFJ01000001.1"/>
</dbReference>
<keyword evidence="1" id="KW-0677">Repeat</keyword>
<feature type="repeat" description="TPR" evidence="3">
    <location>
        <begin position="85"/>
        <end position="118"/>
    </location>
</feature>
<dbReference type="PANTHER" id="PTHR44858:SF1">
    <property type="entry name" value="UDP-N-ACETYLGLUCOSAMINE--PEPTIDE N-ACETYLGLUCOSAMINYLTRANSFERASE SPINDLY-RELATED"/>
    <property type="match status" value="1"/>
</dbReference>
<reference evidence="4 5" key="1">
    <citation type="submission" date="2018-05" db="EMBL/GenBank/DDBJ databases">
        <title>Chitinophaga sp. K3CV102501T nov., isolated from isolated from a monsoon evergreen broad-leaved forest soil.</title>
        <authorList>
            <person name="Lv Y."/>
        </authorList>
    </citation>
    <scope>NUCLEOTIDE SEQUENCE [LARGE SCALE GENOMIC DNA]</scope>
    <source>
        <strain evidence="4 5">GDMCC 1.1325</strain>
    </source>
</reference>
<dbReference type="PANTHER" id="PTHR44858">
    <property type="entry name" value="TETRATRICOPEPTIDE REPEAT PROTEIN 6"/>
    <property type="match status" value="1"/>
</dbReference>
<evidence type="ECO:0000256" key="2">
    <source>
        <dbReference type="ARBA" id="ARBA00022803"/>
    </source>
</evidence>
<evidence type="ECO:0000256" key="1">
    <source>
        <dbReference type="ARBA" id="ARBA00022737"/>
    </source>
</evidence>
<protein>
    <submittedName>
        <fullName evidence="4">Uncharacterized protein</fullName>
    </submittedName>
</protein>
<name>A0A365XZC6_9BACT</name>
<comment type="caution">
    <text evidence="4">The sequence shown here is derived from an EMBL/GenBank/DDBJ whole genome shotgun (WGS) entry which is preliminary data.</text>
</comment>